<feature type="region of interest" description="Disordered" evidence="1">
    <location>
        <begin position="310"/>
        <end position="329"/>
    </location>
</feature>
<evidence type="ECO:0000259" key="2">
    <source>
        <dbReference type="Pfam" id="PF07833"/>
    </source>
</evidence>
<dbReference type="Proteomes" id="UP000297900">
    <property type="component" value="Unassembled WGS sequence"/>
</dbReference>
<dbReference type="InterPro" id="IPR019198">
    <property type="entry name" value="Beta_propeller_containing"/>
</dbReference>
<feature type="region of interest" description="Disordered" evidence="1">
    <location>
        <begin position="807"/>
        <end position="828"/>
    </location>
</feature>
<sequence>MNVTEVPNDPKEDILMRRKGFVAALLLCILLAVPSVTGAVYPTVPAQTSIKVQVNGKPLSLSTPVFVENKTTMVPLREVAEALHAQVSWNKANNSQNTVTLSRGDRSSTLTLGSKLMKAKGRSVNLDVAPLSRGNLTYVPLRALSESLGTVVAWDGINKVIRIDDPTQLPIVGTTKKLNELIKQMETFNGYYLGGVIAESGGAAVTTDSKDTSPAAPSEESAGGSGDYSQTNIQVAGVDEADWAKTDGRFIYQLSGSRVFIADISNPPAPKLAETLEYGPDEGFSPQEMYVDNKRLIVIGQNNTVIPIQVDPAKPSVGGSGSSSDSKMSILPTNAIRSSVQTKIYELSDSGKPKLVRETKLEGGYVSSRKIDSSLYIITNKYNNFSYPAIRTESNGNTSGSGDATSQYEPLFSDSGSSVDLRKLPLDQIRYFPESPDNSTLLIGALDLDRPDQDIQVSAYLGSGQTIYASAKHLYVAIAKYLPKGDGYSQVTQVYKFRLDQGNIVYIGEGSVPGTVLNQYAMDEHGGYLRIATTNGDMRASGAARSSNNLYVLDEQMKTVGTLENLAPGERIYSTRFLGGRAYMVTFRNVDPLFAIDLRNPLKPAVLGQLKIPGYSDYLHPYDDNHIIGFGKETVEVPSKGAGADETMAFYQGMKIALFDVSDVSQPKEKFKEVIGDRGTGSELLSNPKALLFSKSKGLLAFPVELMEIKNKEAIEPGGFPAYGQFTYQGAYVYRIDLETGFNLRGRITHLTQDDLLKSGQYGFDYNKSVRRILYSGDTLYTLSESMLKANDLQSLSARGSLNYPASPEIRYKTDPGSPSITPLPASR</sequence>
<feature type="domain" description="Copper amine oxidase-like N-terminal" evidence="2">
    <location>
        <begin position="53"/>
        <end position="163"/>
    </location>
</feature>
<feature type="region of interest" description="Disordered" evidence="1">
    <location>
        <begin position="205"/>
        <end position="230"/>
    </location>
</feature>
<dbReference type="OrthoDB" id="9778998at2"/>
<dbReference type="Pfam" id="PF09826">
    <property type="entry name" value="Beta_propel"/>
    <property type="match status" value="1"/>
</dbReference>
<proteinExistence type="predicted"/>
<dbReference type="Gene3D" id="3.30.457.10">
    <property type="entry name" value="Copper amine oxidase-like, N-terminal domain"/>
    <property type="match status" value="1"/>
</dbReference>
<dbReference type="SUPFAM" id="SSF55383">
    <property type="entry name" value="Copper amine oxidase, domain N"/>
    <property type="match status" value="2"/>
</dbReference>
<name>A0A4Y8LYF8_9BACL</name>
<dbReference type="EMBL" id="SOMN01000017">
    <property type="protein sequence ID" value="TFE25841.1"/>
    <property type="molecule type" value="Genomic_DNA"/>
</dbReference>
<evidence type="ECO:0000256" key="1">
    <source>
        <dbReference type="SAM" id="MobiDB-lite"/>
    </source>
</evidence>
<gene>
    <name evidence="3" type="ORF">E2980_13070</name>
</gene>
<comment type="caution">
    <text evidence="3">The sequence shown here is derived from an EMBL/GenBank/DDBJ whole genome shotgun (WGS) entry which is preliminary data.</text>
</comment>
<protein>
    <recommendedName>
        <fullName evidence="2">Copper amine oxidase-like N-terminal domain-containing protein</fullName>
    </recommendedName>
</protein>
<dbReference type="Pfam" id="PF07833">
    <property type="entry name" value="Cu_amine_oxidN1"/>
    <property type="match status" value="1"/>
</dbReference>
<reference evidence="3 4" key="1">
    <citation type="submission" date="2019-03" db="EMBL/GenBank/DDBJ databases">
        <title>Cohnella endophytica sp. nov., a novel endophytic bacterium isolated from bark of Sonneratia apetala.</title>
        <authorList>
            <person name="Tuo L."/>
        </authorList>
    </citation>
    <scope>NUCLEOTIDE SEQUENCE [LARGE SCALE GENOMIC DNA]</scope>
    <source>
        <strain evidence="3 4">CCTCC AB 208254</strain>
    </source>
</reference>
<dbReference type="InterPro" id="IPR012854">
    <property type="entry name" value="Cu_amine_oxidase-like_N"/>
</dbReference>
<organism evidence="3 4">
    <name type="scientific">Cohnella luojiensis</name>
    <dbReference type="NCBI Taxonomy" id="652876"/>
    <lineage>
        <taxon>Bacteria</taxon>
        <taxon>Bacillati</taxon>
        <taxon>Bacillota</taxon>
        <taxon>Bacilli</taxon>
        <taxon>Bacillales</taxon>
        <taxon>Paenibacillaceae</taxon>
        <taxon>Cohnella</taxon>
    </lineage>
</organism>
<evidence type="ECO:0000313" key="4">
    <source>
        <dbReference type="Proteomes" id="UP000297900"/>
    </source>
</evidence>
<dbReference type="InterPro" id="IPR036582">
    <property type="entry name" value="Mao_N_sf"/>
</dbReference>
<dbReference type="AlphaFoldDB" id="A0A4Y8LYF8"/>
<accession>A0A4Y8LYF8</accession>
<keyword evidence="4" id="KW-1185">Reference proteome</keyword>
<evidence type="ECO:0000313" key="3">
    <source>
        <dbReference type="EMBL" id="TFE25841.1"/>
    </source>
</evidence>